<dbReference type="EMBL" id="JBHSOZ010000003">
    <property type="protein sequence ID" value="MFC5712732.1"/>
    <property type="molecule type" value="Genomic_DNA"/>
</dbReference>
<organism evidence="3 4">
    <name type="scientific">Thalassorhabdus alkalitolerans</name>
    <dbReference type="NCBI Taxonomy" id="2282697"/>
    <lineage>
        <taxon>Bacteria</taxon>
        <taxon>Bacillati</taxon>
        <taxon>Bacillota</taxon>
        <taxon>Bacilli</taxon>
        <taxon>Bacillales</taxon>
        <taxon>Bacillaceae</taxon>
        <taxon>Thalassorhabdus</taxon>
    </lineage>
</organism>
<feature type="transmembrane region" description="Helical" evidence="1">
    <location>
        <begin position="7"/>
        <end position="26"/>
    </location>
</feature>
<evidence type="ECO:0000259" key="2">
    <source>
        <dbReference type="Pfam" id="PF09335"/>
    </source>
</evidence>
<evidence type="ECO:0000256" key="1">
    <source>
        <dbReference type="SAM" id="Phobius"/>
    </source>
</evidence>
<keyword evidence="1" id="KW-0472">Membrane</keyword>
<reference evidence="4" key="1">
    <citation type="journal article" date="2019" name="Int. J. Syst. Evol. Microbiol.">
        <title>The Global Catalogue of Microorganisms (GCM) 10K type strain sequencing project: providing services to taxonomists for standard genome sequencing and annotation.</title>
        <authorList>
            <consortium name="The Broad Institute Genomics Platform"/>
            <consortium name="The Broad Institute Genome Sequencing Center for Infectious Disease"/>
            <person name="Wu L."/>
            <person name="Ma J."/>
        </authorList>
    </citation>
    <scope>NUCLEOTIDE SEQUENCE [LARGE SCALE GENOMIC DNA]</scope>
    <source>
        <strain evidence="4">CECT 7184</strain>
    </source>
</reference>
<keyword evidence="1" id="KW-1133">Transmembrane helix</keyword>
<proteinExistence type="predicted"/>
<dbReference type="RefSeq" id="WP_054635097.1">
    <property type="nucleotide sequence ID" value="NZ_JBHSOZ010000003.1"/>
</dbReference>
<dbReference type="Proteomes" id="UP001596142">
    <property type="component" value="Unassembled WGS sequence"/>
</dbReference>
<keyword evidence="4" id="KW-1185">Reference proteome</keyword>
<gene>
    <name evidence="3" type="ORF">ACFPU1_08055</name>
</gene>
<feature type="transmembrane region" description="Helical" evidence="1">
    <location>
        <begin position="156"/>
        <end position="173"/>
    </location>
</feature>
<feature type="transmembrane region" description="Helical" evidence="1">
    <location>
        <begin position="58"/>
        <end position="78"/>
    </location>
</feature>
<accession>A0ABW0YPS6</accession>
<evidence type="ECO:0000313" key="4">
    <source>
        <dbReference type="Proteomes" id="UP001596142"/>
    </source>
</evidence>
<comment type="caution">
    <text evidence="3">The sequence shown here is derived from an EMBL/GenBank/DDBJ whole genome shotgun (WGS) entry which is preliminary data.</text>
</comment>
<dbReference type="Pfam" id="PF09335">
    <property type="entry name" value="VTT_dom"/>
    <property type="match status" value="1"/>
</dbReference>
<evidence type="ECO:0000313" key="3">
    <source>
        <dbReference type="EMBL" id="MFC5712732.1"/>
    </source>
</evidence>
<feature type="domain" description="VTT" evidence="2">
    <location>
        <begin position="35"/>
        <end position="149"/>
    </location>
</feature>
<keyword evidence="1" id="KW-0812">Transmembrane</keyword>
<sequence length="192" mass="22280">MESNIESILYYIEVSGWLAPVLFIVFHVIRQFFFIPVAVVCIIGGMLFGTIYGTIYSVVGLLAVSIAFYGVVSFFPFIREKIRYWKEKWLGGKEEITIPEIMLLRMMPFIHFHLLNAYVMEMTGSFRGYVKLAFFASIPPALVYTSFGHVMREMPWYASLFMTAVLISLFFISRNKHLFYKVKEFLPNRSAS</sequence>
<dbReference type="InterPro" id="IPR032816">
    <property type="entry name" value="VTT_dom"/>
</dbReference>
<protein>
    <submittedName>
        <fullName evidence="3">TVP38/TMEM64 family protein</fullName>
    </submittedName>
</protein>
<feature type="transmembrane region" description="Helical" evidence="1">
    <location>
        <begin position="32"/>
        <end position="51"/>
    </location>
</feature>
<feature type="transmembrane region" description="Helical" evidence="1">
    <location>
        <begin position="132"/>
        <end position="150"/>
    </location>
</feature>
<name>A0ABW0YPS6_9BACI</name>